<dbReference type="PROSITE" id="PS01047">
    <property type="entry name" value="HMA_1"/>
    <property type="match status" value="1"/>
</dbReference>
<dbReference type="KEGG" id="cgy:CGLY_15780"/>
<dbReference type="InterPro" id="IPR000428">
    <property type="entry name" value="Cu-bd"/>
</dbReference>
<dbReference type="Gene3D" id="3.30.70.100">
    <property type="match status" value="1"/>
</dbReference>
<dbReference type="eggNOG" id="COG2608">
    <property type="taxonomic scope" value="Bacteria"/>
</dbReference>
<dbReference type="Proteomes" id="UP000023703">
    <property type="component" value="Chromosome"/>
</dbReference>
<dbReference type="InterPro" id="IPR017969">
    <property type="entry name" value="Heavy-metal-associated_CS"/>
</dbReference>
<proteinExistence type="predicted"/>
<reference evidence="3 4" key="1">
    <citation type="journal article" date="2015" name="Int. J. Syst. Evol. Microbiol.">
        <title>Revisiting Corynebacterium glyciniphilum (ex Kubota et al., 1972) sp. nov., nom. rev., isolated from putrefied banana.</title>
        <authorList>
            <person name="Al-Dilaimi A."/>
            <person name="Bednarz H."/>
            <person name="Lomker A."/>
            <person name="Niehaus K."/>
            <person name="Kalinowski J."/>
            <person name="Ruckert C."/>
        </authorList>
    </citation>
    <scope>NUCLEOTIDE SEQUENCE [LARGE SCALE GENOMIC DNA]</scope>
    <source>
        <strain evidence="3">AJ 3170</strain>
    </source>
</reference>
<evidence type="ECO:0000313" key="4">
    <source>
        <dbReference type="Proteomes" id="UP000023703"/>
    </source>
</evidence>
<dbReference type="GO" id="GO:0006825">
    <property type="term" value="P:copper ion transport"/>
    <property type="evidence" value="ECO:0007669"/>
    <property type="project" value="InterPro"/>
</dbReference>
<evidence type="ECO:0000259" key="2">
    <source>
        <dbReference type="PROSITE" id="PS50846"/>
    </source>
</evidence>
<keyword evidence="4" id="KW-1185">Reference proteome</keyword>
<dbReference type="STRING" id="1404245.CGLY_15780"/>
<evidence type="ECO:0000256" key="1">
    <source>
        <dbReference type="ARBA" id="ARBA00022723"/>
    </source>
</evidence>
<name>X5DYA7_9CORY</name>
<dbReference type="EMBL" id="CP006842">
    <property type="protein sequence ID" value="AHW65592.1"/>
    <property type="molecule type" value="Genomic_DNA"/>
</dbReference>
<dbReference type="AlphaFoldDB" id="X5DYA7"/>
<sequence>MAGVPVGNQVETARYPCHAAVRSATSSAGTSTPLRDTPWGYKVGDVRDRKAKENTMATITKNYTVDGMTCGHCKASVEEEIGEIVGVTSVEAELATGRVTVTGEDVQDDAVADAVTEAGYSVRA</sequence>
<gene>
    <name evidence="3" type="ORF">CGLY_15780</name>
</gene>
<organism evidence="3 4">
    <name type="scientific">Corynebacterium glyciniphilum AJ 3170</name>
    <dbReference type="NCBI Taxonomy" id="1404245"/>
    <lineage>
        <taxon>Bacteria</taxon>
        <taxon>Bacillati</taxon>
        <taxon>Actinomycetota</taxon>
        <taxon>Actinomycetes</taxon>
        <taxon>Mycobacteriales</taxon>
        <taxon>Corynebacteriaceae</taxon>
        <taxon>Corynebacterium</taxon>
    </lineage>
</organism>
<dbReference type="SUPFAM" id="SSF55008">
    <property type="entry name" value="HMA, heavy metal-associated domain"/>
    <property type="match status" value="1"/>
</dbReference>
<dbReference type="PROSITE" id="PS50846">
    <property type="entry name" value="HMA_2"/>
    <property type="match status" value="1"/>
</dbReference>
<dbReference type="HOGENOM" id="CLU_134973_13_0_11"/>
<feature type="domain" description="HMA" evidence="2">
    <location>
        <begin position="59"/>
        <end position="123"/>
    </location>
</feature>
<dbReference type="InterPro" id="IPR006121">
    <property type="entry name" value="HMA_dom"/>
</dbReference>
<protein>
    <recommendedName>
        <fullName evidence="2">HMA domain-containing protein</fullName>
    </recommendedName>
</protein>
<evidence type="ECO:0000313" key="3">
    <source>
        <dbReference type="EMBL" id="AHW65592.1"/>
    </source>
</evidence>
<accession>X5DYA7</accession>
<keyword evidence="1" id="KW-0479">Metal-binding</keyword>
<dbReference type="InterPro" id="IPR036163">
    <property type="entry name" value="HMA_dom_sf"/>
</dbReference>
<dbReference type="PRINTS" id="PR00944">
    <property type="entry name" value="CUEXPORT"/>
</dbReference>
<dbReference type="CDD" id="cd00371">
    <property type="entry name" value="HMA"/>
    <property type="match status" value="1"/>
</dbReference>
<dbReference type="Pfam" id="PF00403">
    <property type="entry name" value="HMA"/>
    <property type="match status" value="1"/>
</dbReference>
<dbReference type="GO" id="GO:0005507">
    <property type="term" value="F:copper ion binding"/>
    <property type="evidence" value="ECO:0007669"/>
    <property type="project" value="InterPro"/>
</dbReference>